<dbReference type="InterPro" id="IPR039425">
    <property type="entry name" value="RNA_pol_sigma-70-like"/>
</dbReference>
<dbReference type="InterPro" id="IPR007627">
    <property type="entry name" value="RNA_pol_sigma70_r2"/>
</dbReference>
<dbReference type="InterPro" id="IPR013249">
    <property type="entry name" value="RNA_pol_sigma70_r4_t2"/>
</dbReference>
<dbReference type="Proteomes" id="UP000178606">
    <property type="component" value="Unassembled WGS sequence"/>
</dbReference>
<feature type="domain" description="RNA polymerase sigma factor 70 region 4 type 2" evidence="8">
    <location>
        <begin position="123"/>
        <end position="173"/>
    </location>
</feature>
<evidence type="ECO:0000313" key="10">
    <source>
        <dbReference type="Proteomes" id="UP000178606"/>
    </source>
</evidence>
<evidence type="ECO:0000259" key="7">
    <source>
        <dbReference type="Pfam" id="PF04542"/>
    </source>
</evidence>
<keyword evidence="3 6" id="KW-0731">Sigma factor</keyword>
<comment type="caution">
    <text evidence="9">The sequence shown here is derived from an EMBL/GenBank/DDBJ whole genome shotgun (WGS) entry which is preliminary data.</text>
</comment>
<dbReference type="InterPro" id="IPR036388">
    <property type="entry name" value="WH-like_DNA-bd_sf"/>
</dbReference>
<dbReference type="PANTHER" id="PTHR43133">
    <property type="entry name" value="RNA POLYMERASE ECF-TYPE SIGMA FACTO"/>
    <property type="match status" value="1"/>
</dbReference>
<dbReference type="Gene3D" id="1.10.10.10">
    <property type="entry name" value="Winged helix-like DNA-binding domain superfamily/Winged helix DNA-binding domain"/>
    <property type="match status" value="1"/>
</dbReference>
<evidence type="ECO:0000256" key="3">
    <source>
        <dbReference type="ARBA" id="ARBA00023082"/>
    </source>
</evidence>
<protein>
    <recommendedName>
        <fullName evidence="6">RNA polymerase sigma factor</fullName>
    </recommendedName>
</protein>
<accession>A0A1F6CZ37</accession>
<dbReference type="PROSITE" id="PS01063">
    <property type="entry name" value="SIGMA70_ECF"/>
    <property type="match status" value="1"/>
</dbReference>
<dbReference type="Pfam" id="PF04542">
    <property type="entry name" value="Sigma70_r2"/>
    <property type="match status" value="1"/>
</dbReference>
<dbReference type="InterPro" id="IPR013325">
    <property type="entry name" value="RNA_pol_sigma_r2"/>
</dbReference>
<feature type="domain" description="RNA polymerase sigma-70 region 2" evidence="7">
    <location>
        <begin position="26"/>
        <end position="90"/>
    </location>
</feature>
<dbReference type="SUPFAM" id="SSF88659">
    <property type="entry name" value="Sigma3 and sigma4 domains of RNA polymerase sigma factors"/>
    <property type="match status" value="1"/>
</dbReference>
<dbReference type="InterPro" id="IPR013324">
    <property type="entry name" value="RNA_pol_sigma_r3/r4-like"/>
</dbReference>
<dbReference type="SUPFAM" id="SSF88946">
    <property type="entry name" value="Sigma2 domain of RNA polymerase sigma factors"/>
    <property type="match status" value="1"/>
</dbReference>
<keyword evidence="2 6" id="KW-0805">Transcription regulation</keyword>
<evidence type="ECO:0000259" key="8">
    <source>
        <dbReference type="Pfam" id="PF08281"/>
    </source>
</evidence>
<comment type="similarity">
    <text evidence="1 6">Belongs to the sigma-70 factor family. ECF subfamily.</text>
</comment>
<dbReference type="EMBL" id="MFKF01000105">
    <property type="protein sequence ID" value="OGG54330.1"/>
    <property type="molecule type" value="Genomic_DNA"/>
</dbReference>
<dbReference type="PANTHER" id="PTHR43133:SF8">
    <property type="entry name" value="RNA POLYMERASE SIGMA FACTOR HI_1459-RELATED"/>
    <property type="match status" value="1"/>
</dbReference>
<keyword evidence="4 6" id="KW-0238">DNA-binding</keyword>
<dbReference type="NCBIfam" id="TIGR02937">
    <property type="entry name" value="sigma70-ECF"/>
    <property type="match status" value="1"/>
</dbReference>
<evidence type="ECO:0000256" key="5">
    <source>
        <dbReference type="ARBA" id="ARBA00023163"/>
    </source>
</evidence>
<evidence type="ECO:0000256" key="1">
    <source>
        <dbReference type="ARBA" id="ARBA00010641"/>
    </source>
</evidence>
<organism evidence="9 10">
    <name type="scientific">Handelsmanbacteria sp. (strain RIFCSPLOWO2_12_FULL_64_10)</name>
    <dbReference type="NCBI Taxonomy" id="1817868"/>
    <lineage>
        <taxon>Bacteria</taxon>
        <taxon>Candidatus Handelsmaniibacteriota</taxon>
    </lineage>
</organism>
<evidence type="ECO:0000313" key="9">
    <source>
        <dbReference type="EMBL" id="OGG54330.1"/>
    </source>
</evidence>
<dbReference type="GO" id="GO:0003677">
    <property type="term" value="F:DNA binding"/>
    <property type="evidence" value="ECO:0007669"/>
    <property type="project" value="UniProtKB-KW"/>
</dbReference>
<dbReference type="InterPro" id="IPR014284">
    <property type="entry name" value="RNA_pol_sigma-70_dom"/>
</dbReference>
<dbReference type="GO" id="GO:0006352">
    <property type="term" value="P:DNA-templated transcription initiation"/>
    <property type="evidence" value="ECO:0007669"/>
    <property type="project" value="InterPro"/>
</dbReference>
<dbReference type="InterPro" id="IPR000838">
    <property type="entry name" value="RNA_pol_sigma70_ECF_CS"/>
</dbReference>
<proteinExistence type="inferred from homology"/>
<evidence type="ECO:0000256" key="6">
    <source>
        <dbReference type="RuleBase" id="RU000716"/>
    </source>
</evidence>
<keyword evidence="5 6" id="KW-0804">Transcription</keyword>
<dbReference type="CDD" id="cd06171">
    <property type="entry name" value="Sigma70_r4"/>
    <property type="match status" value="1"/>
</dbReference>
<gene>
    <name evidence="9" type="ORF">A3F84_09210</name>
</gene>
<evidence type="ECO:0000256" key="4">
    <source>
        <dbReference type="ARBA" id="ARBA00023125"/>
    </source>
</evidence>
<dbReference type="Pfam" id="PF08281">
    <property type="entry name" value="Sigma70_r4_2"/>
    <property type="match status" value="1"/>
</dbReference>
<reference evidence="9 10" key="1">
    <citation type="journal article" date="2016" name="Nat. Commun.">
        <title>Thousands of microbial genomes shed light on interconnected biogeochemical processes in an aquifer system.</title>
        <authorList>
            <person name="Anantharaman K."/>
            <person name="Brown C.T."/>
            <person name="Hug L.A."/>
            <person name="Sharon I."/>
            <person name="Castelle C.J."/>
            <person name="Probst A.J."/>
            <person name="Thomas B.C."/>
            <person name="Singh A."/>
            <person name="Wilkins M.J."/>
            <person name="Karaoz U."/>
            <person name="Brodie E.L."/>
            <person name="Williams K.H."/>
            <person name="Hubbard S.S."/>
            <person name="Banfield J.F."/>
        </authorList>
    </citation>
    <scope>NUCLEOTIDE SEQUENCE [LARGE SCALE GENOMIC DNA]</scope>
    <source>
        <strain evidence="10">RIFCSPLOWO2_12_FULL_64_10</strain>
    </source>
</reference>
<name>A0A1F6CZ37_HANXR</name>
<dbReference type="GO" id="GO:0016987">
    <property type="term" value="F:sigma factor activity"/>
    <property type="evidence" value="ECO:0007669"/>
    <property type="project" value="UniProtKB-KW"/>
</dbReference>
<sequence>MNDQADVVLIAACQQGDHRAFRRVFDIYRDRIYALCRSMSGNAEDAEDLTQEVFVSAFRNIGAYRADAAFGTYLYRIAANRCAAELRKRTPKFRSFDSAKESDGAASPPNPEDLVVRKELTDRVEAALIALPESQRLLFILGTLEGMCYKEIGEIVGCSEEAVKMRIHRARKQVRDALRPYMEA</sequence>
<dbReference type="AlphaFoldDB" id="A0A1F6CZ37"/>
<evidence type="ECO:0000256" key="2">
    <source>
        <dbReference type="ARBA" id="ARBA00023015"/>
    </source>
</evidence>
<dbReference type="Gene3D" id="1.10.1740.10">
    <property type="match status" value="1"/>
</dbReference>